<feature type="region of interest" description="Disordered" evidence="1">
    <location>
        <begin position="846"/>
        <end position="927"/>
    </location>
</feature>
<dbReference type="Proteomes" id="UP000018468">
    <property type="component" value="Linkage group LG12"/>
</dbReference>
<accession>W5MP71</accession>
<feature type="compositionally biased region" description="Polar residues" evidence="1">
    <location>
        <begin position="718"/>
        <end position="738"/>
    </location>
</feature>
<feature type="compositionally biased region" description="Polar residues" evidence="1">
    <location>
        <begin position="645"/>
        <end position="654"/>
    </location>
</feature>
<dbReference type="HOGENOM" id="CLU_003305_0_0_1"/>
<dbReference type="EMBL" id="AHAT01020071">
    <property type="status" value="NOT_ANNOTATED_CDS"/>
    <property type="molecule type" value="Genomic_DNA"/>
</dbReference>
<feature type="region of interest" description="Disordered" evidence="1">
    <location>
        <begin position="263"/>
        <end position="399"/>
    </location>
</feature>
<feature type="region of interest" description="Disordered" evidence="1">
    <location>
        <begin position="717"/>
        <end position="738"/>
    </location>
</feature>
<feature type="compositionally biased region" description="Low complexity" evidence="1">
    <location>
        <begin position="272"/>
        <end position="282"/>
    </location>
</feature>
<dbReference type="Pfam" id="PF09469">
    <property type="entry name" value="Cobl"/>
    <property type="match status" value="1"/>
</dbReference>
<feature type="compositionally biased region" description="Polar residues" evidence="1">
    <location>
        <begin position="887"/>
        <end position="901"/>
    </location>
</feature>
<sequence length="1050" mass="114463">MDKLPSQDNPFFLPPVRKSTKGKAPPPPPLAKGFDGANFTQNMENPNAAMDQKENLMDKDITLTVVLPGGTEKTATVHGSKPMMDLLVALCSKYHLNPSSHTIELISTNRNQIKFKPNALIGTLNAEKIILKPKGTDEKNKKAVPQMPEATVRLVINYKKTQKTVLRVNPKVPLEELISAVSEKCEFDPKSTVLLKDVHSQEPLDLSKSLNDHGIREVYAKDGNHGVGLTDLQVSSVHQENISQPNKDKILKEKEKGFFSIFRKSKKKPDQSATASAPASPTLNQQRPGSMSSLSAHASMYNSNTLPSEMPKKRRAPLPPMMVSQSFPTNLSECQTNAQPEASPTSDQVSNIPIYPRPVRLRELGLSRGSSSESSLKRTKRKAPPPPSPPSKIAQDEDLQDRNIKGISGPLDLFLHKNQPDNLPAIEYFMMGISKSKSLQSRELQEGGACLNCPKLPLLCTCSKLLLSALQSSFSLCEINEKEEMVCTAAQDAGTTAVTQAGEHRPHTSADAPSDTGKIKLTSLPTDVEMPSSSTSKSEEEDKMNDVSTDGNEPELFNVFNGVFNTTSIVNMKCNNPENQYLKHILLSEDSESSPTAKTEDQQSTNNESKIDNNTEVCISLQSTPADPSNSQKKNAKPVMHDVAIQSSDFSSNGRHVKEQSDKDETEGICNTRSSQDKDIESQNTIKSYATSSAGVQDSSTLTELCSAEMGGLKKDMATSTEELSPRESVTTLPQVTEGTSECQIVAAQSPPIYKKDSEPKPKPSNEVTREYIPKVGLTTYKIVPQKSLEKLKFFEVQLTLEVPDETKDQGLSVNFPEHSDIHLPTKVPQDSVDYKATDSNGIHNFKPSSVSEVNSNHTANNNIAPFSPSHAAHVICKGSSKDSKPLSPSETGNLLPSTSAVKEKKIPPATKPKPGSFRLSQHKRTPGDYVTSAAIKNVSACSGSGHNETLRSPGKEKDTVPEKLLDVEDENYFPPPPPPVQFEEVSGESFQEEAKPANKTVDIPASKFTKLSLEKLRSFAAPKPYTPSTPSPFALAVSSAVRRTQSLSR</sequence>
<feature type="compositionally biased region" description="Polar residues" evidence="1">
    <location>
        <begin position="283"/>
        <end position="307"/>
    </location>
</feature>
<feature type="region of interest" description="Disordered" evidence="1">
    <location>
        <begin position="969"/>
        <end position="999"/>
    </location>
</feature>
<evidence type="ECO:0000259" key="2">
    <source>
        <dbReference type="Pfam" id="PF09469"/>
    </source>
</evidence>
<reference evidence="3" key="2">
    <citation type="submission" date="2025-08" db="UniProtKB">
        <authorList>
            <consortium name="Ensembl"/>
        </authorList>
    </citation>
    <scope>IDENTIFICATION</scope>
</reference>
<feature type="compositionally biased region" description="Polar residues" evidence="1">
    <location>
        <begin position="323"/>
        <end position="351"/>
    </location>
</feature>
<dbReference type="InterPro" id="IPR019025">
    <property type="entry name" value="Cordon-bleu_ubiquitin_domain"/>
</dbReference>
<dbReference type="STRING" id="7918.ENSLOCP00000010180"/>
<dbReference type="InterPro" id="IPR039895">
    <property type="entry name" value="COBL-like"/>
</dbReference>
<dbReference type="Gene3D" id="3.10.20.90">
    <property type="entry name" value="Phosphatidylinositol 3-kinase Catalytic Subunit, Chain A, domain 1"/>
    <property type="match status" value="1"/>
</dbReference>
<feature type="region of interest" description="Disordered" evidence="1">
    <location>
        <begin position="497"/>
        <end position="553"/>
    </location>
</feature>
<feature type="domain" description="Cordon-bleu ubiquitin-like" evidence="2">
    <location>
        <begin position="141"/>
        <end position="224"/>
    </location>
</feature>
<protein>
    <submittedName>
        <fullName evidence="3">Cordon-bleu WH2 repeat protein like 1</fullName>
    </submittedName>
</protein>
<name>W5MP71_LEPOC</name>
<feature type="region of interest" description="Disordered" evidence="1">
    <location>
        <begin position="1"/>
        <end position="32"/>
    </location>
</feature>
<dbReference type="OMA" id="ETTENRC"/>
<dbReference type="GeneTree" id="ENSGT00530000063608"/>
<evidence type="ECO:0000256" key="1">
    <source>
        <dbReference type="SAM" id="MobiDB-lite"/>
    </source>
</evidence>
<dbReference type="InParanoid" id="W5MP71"/>
<dbReference type="Ensembl" id="ENSLOCT00000010192.1">
    <property type="protein sequence ID" value="ENSLOCP00000010180.1"/>
    <property type="gene ID" value="ENSLOCG00000008378.1"/>
</dbReference>
<reference evidence="3" key="3">
    <citation type="submission" date="2025-09" db="UniProtKB">
        <authorList>
            <consortium name="Ensembl"/>
        </authorList>
    </citation>
    <scope>IDENTIFICATION</scope>
</reference>
<dbReference type="Bgee" id="ENSLOCG00000008378">
    <property type="expression patterns" value="Expressed in zone of skin and 13 other cell types or tissues"/>
</dbReference>
<dbReference type="PANTHER" id="PTHR21557">
    <property type="entry name" value="CORDON-BLEU"/>
    <property type="match status" value="1"/>
</dbReference>
<feature type="region of interest" description="Disordered" evidence="1">
    <location>
        <begin position="591"/>
        <end position="614"/>
    </location>
</feature>
<dbReference type="PANTHER" id="PTHR21557:SF2">
    <property type="entry name" value="CORDON-BLEU PROTEIN-LIKE 1"/>
    <property type="match status" value="1"/>
</dbReference>
<proteinExistence type="predicted"/>
<dbReference type="EMBL" id="AHAT01020072">
    <property type="status" value="NOT_ANNOTATED_CDS"/>
    <property type="molecule type" value="Genomic_DNA"/>
</dbReference>
<organism evidence="3 4">
    <name type="scientific">Lepisosteus oculatus</name>
    <name type="common">Spotted gar</name>
    <dbReference type="NCBI Taxonomy" id="7918"/>
    <lineage>
        <taxon>Eukaryota</taxon>
        <taxon>Metazoa</taxon>
        <taxon>Chordata</taxon>
        <taxon>Craniata</taxon>
        <taxon>Vertebrata</taxon>
        <taxon>Euteleostomi</taxon>
        <taxon>Actinopterygii</taxon>
        <taxon>Neopterygii</taxon>
        <taxon>Holostei</taxon>
        <taxon>Semionotiformes</taxon>
        <taxon>Lepisosteidae</taxon>
        <taxon>Lepisosteus</taxon>
    </lineage>
</organism>
<keyword evidence="4" id="KW-1185">Reference proteome</keyword>
<evidence type="ECO:0000313" key="4">
    <source>
        <dbReference type="Proteomes" id="UP000018468"/>
    </source>
</evidence>
<dbReference type="eggNOG" id="KOG3751">
    <property type="taxonomic scope" value="Eukaryota"/>
</dbReference>
<dbReference type="AlphaFoldDB" id="W5MP71"/>
<feature type="compositionally biased region" description="Polar residues" evidence="1">
    <location>
        <begin position="593"/>
        <end position="614"/>
    </location>
</feature>
<feature type="region of interest" description="Disordered" evidence="1">
    <location>
        <begin position="645"/>
        <end position="683"/>
    </location>
</feature>
<evidence type="ECO:0000313" key="3">
    <source>
        <dbReference type="Ensembl" id="ENSLOCP00000010180.1"/>
    </source>
</evidence>
<reference evidence="4" key="1">
    <citation type="submission" date="2011-12" db="EMBL/GenBank/DDBJ databases">
        <title>The Draft Genome of Lepisosteus oculatus.</title>
        <authorList>
            <consortium name="The Broad Institute Genome Assembly &amp; Analysis Group"/>
            <consortium name="Computational R&amp;D Group"/>
            <consortium name="and Sequencing Platform"/>
            <person name="Di Palma F."/>
            <person name="Alfoldi J."/>
            <person name="Johnson J."/>
            <person name="Berlin A."/>
            <person name="Gnerre S."/>
            <person name="Jaffe D."/>
            <person name="MacCallum I."/>
            <person name="Young S."/>
            <person name="Walker B.J."/>
            <person name="Lander E.S."/>
            <person name="Lindblad-Toh K."/>
        </authorList>
    </citation>
    <scope>NUCLEOTIDE SEQUENCE [LARGE SCALE GENOMIC DNA]</scope>
</reference>
<feature type="compositionally biased region" description="Polar residues" evidence="1">
    <location>
        <begin position="846"/>
        <end position="865"/>
    </location>
</feature>
<dbReference type="GO" id="GO:0003785">
    <property type="term" value="F:actin monomer binding"/>
    <property type="evidence" value="ECO:0007669"/>
    <property type="project" value="InterPro"/>
</dbReference>